<dbReference type="AlphaFoldDB" id="A0A248VYY2"/>
<dbReference type="OrthoDB" id="581833at2"/>
<reference evidence="3 4" key="1">
    <citation type="submission" date="2017-08" db="EMBL/GenBank/DDBJ databases">
        <title>Identification and genetic characteristics of simultaneous BTEX- and naphthalene-degrading Paraburkholderia sp. BN5 isolated from petroleum-contaminated soil.</title>
        <authorList>
            <person name="Lee Y."/>
            <person name="Jeon C.O."/>
        </authorList>
    </citation>
    <scope>NUCLEOTIDE SEQUENCE [LARGE SCALE GENOMIC DNA]</scope>
    <source>
        <strain evidence="3 4">BN5</strain>
        <plasmid evidence="3 4">pBN2</plasmid>
    </source>
</reference>
<accession>A0A248VYY2</accession>
<sequence>MPKLLIANLDNPSMMGDQYRWSPDFYRSSTTLAMRHAWFAEPGDIVVLPRPLSHQMQIYIAELMEYDDGDVTFLAPELPSDFCGPMGLDILLGSDFLPRVREAIDTDNEWTIWPYYHDRDVDTFVNALGIRRREGTNPFLSEGGAELFNDKRIFRAMAAGRLIPIADGCSVSSLIELSQAVQHLIEVTGSVIVKQDRHSSTDGNLVVTKVRGISGQGASEVLEFVGNGADALNTIWERLGYEGAALVVEAYYPVKKILYAEFLIERATSSVHFRNWGSPRMNPGCFGLTIPPGEVPPFLAAKFISGATEVARIACDLGFDGLLDVDGIVTSQGDVIFNEVNGRTGGCSHVHAICEKLLGKGYGNRAVAATSNEVRTRSLSRLMSRLRETGLAFDKRTQRGVVITAEDANQSGRLEALSIGKSEDEVLEVEASLIRLTQESISSKVAA</sequence>
<evidence type="ECO:0000313" key="3">
    <source>
        <dbReference type="EMBL" id="ASW03742.1"/>
    </source>
</evidence>
<dbReference type="InterPro" id="IPR041356">
    <property type="entry name" value="PGM1_C"/>
</dbReference>
<evidence type="ECO:0000313" key="4">
    <source>
        <dbReference type="Proteomes" id="UP000215158"/>
    </source>
</evidence>
<keyword evidence="4" id="KW-1185">Reference proteome</keyword>
<dbReference type="Pfam" id="PF18604">
    <property type="entry name" value="PreAtp-grasp"/>
    <property type="match status" value="1"/>
</dbReference>
<name>A0A248VYY2_9BURK</name>
<keyword evidence="1" id="KW-0547">Nucleotide-binding</keyword>
<feature type="domain" description="ATP-grasp" evidence="2">
    <location>
        <begin position="155"/>
        <end position="371"/>
    </location>
</feature>
<proteinExistence type="predicted"/>
<dbReference type="RefSeq" id="WP_095423520.1">
    <property type="nucleotide sequence ID" value="NZ_CP022992.1"/>
</dbReference>
<dbReference type="SUPFAM" id="SSF56059">
    <property type="entry name" value="Glutathione synthetase ATP-binding domain-like"/>
    <property type="match status" value="1"/>
</dbReference>
<dbReference type="EMBL" id="CP022992">
    <property type="protein sequence ID" value="ASW03742.1"/>
    <property type="molecule type" value="Genomic_DNA"/>
</dbReference>
<dbReference type="GO" id="GO:0046872">
    <property type="term" value="F:metal ion binding"/>
    <property type="evidence" value="ECO:0007669"/>
    <property type="project" value="InterPro"/>
</dbReference>
<geneLocation type="plasmid" evidence="3 4">
    <name>pBN2</name>
</geneLocation>
<keyword evidence="3" id="KW-0614">Plasmid</keyword>
<dbReference type="InterPro" id="IPR040754">
    <property type="entry name" value="PreAtp-grasp"/>
</dbReference>
<dbReference type="GO" id="GO:0005524">
    <property type="term" value="F:ATP binding"/>
    <property type="evidence" value="ECO:0007669"/>
    <property type="project" value="UniProtKB-UniRule"/>
</dbReference>
<dbReference type="InterPro" id="IPR011761">
    <property type="entry name" value="ATP-grasp"/>
</dbReference>
<gene>
    <name evidence="3" type="ORF">CJU94_36745</name>
</gene>
<organism evidence="3 4">
    <name type="scientific">Paraburkholderia aromaticivorans</name>
    <dbReference type="NCBI Taxonomy" id="2026199"/>
    <lineage>
        <taxon>Bacteria</taxon>
        <taxon>Pseudomonadati</taxon>
        <taxon>Pseudomonadota</taxon>
        <taxon>Betaproteobacteria</taxon>
        <taxon>Burkholderiales</taxon>
        <taxon>Burkholderiaceae</taxon>
        <taxon>Paraburkholderia</taxon>
    </lineage>
</organism>
<evidence type="ECO:0000259" key="2">
    <source>
        <dbReference type="PROSITE" id="PS50975"/>
    </source>
</evidence>
<keyword evidence="1" id="KW-0067">ATP-binding</keyword>
<dbReference type="Pfam" id="PF18105">
    <property type="entry name" value="PGM1_C"/>
    <property type="match status" value="1"/>
</dbReference>
<dbReference type="KEGG" id="parb:CJU94_36745"/>
<dbReference type="PROSITE" id="PS50975">
    <property type="entry name" value="ATP_GRASP"/>
    <property type="match status" value="1"/>
</dbReference>
<dbReference type="Proteomes" id="UP000215158">
    <property type="component" value="Plasmid pBN2"/>
</dbReference>
<protein>
    <recommendedName>
        <fullName evidence="2">ATP-grasp domain-containing protein</fullName>
    </recommendedName>
</protein>
<evidence type="ECO:0000256" key="1">
    <source>
        <dbReference type="PROSITE-ProRule" id="PRU00409"/>
    </source>
</evidence>